<evidence type="ECO:0000313" key="2">
    <source>
        <dbReference type="Proteomes" id="UP000053039"/>
    </source>
</evidence>
<dbReference type="RefSeq" id="WP_051832011.1">
    <property type="nucleotide sequence ID" value="NZ_KQ948148.1"/>
</dbReference>
<accession>A0A101N3W4</accession>
<organism evidence="1 2">
    <name type="scientific">Streptomyces pseudovenezuelae</name>
    <dbReference type="NCBI Taxonomy" id="67350"/>
    <lineage>
        <taxon>Bacteria</taxon>
        <taxon>Bacillati</taxon>
        <taxon>Actinomycetota</taxon>
        <taxon>Actinomycetes</taxon>
        <taxon>Kitasatosporales</taxon>
        <taxon>Streptomycetaceae</taxon>
        <taxon>Streptomyces</taxon>
        <taxon>Streptomyces aurantiacus group</taxon>
    </lineage>
</organism>
<name>A0A101N3W4_9ACTN</name>
<dbReference type="EMBL" id="LMWM01000027">
    <property type="protein sequence ID" value="KUM86081.1"/>
    <property type="molecule type" value="Genomic_DNA"/>
</dbReference>
<comment type="caution">
    <text evidence="1">The sequence shown here is derived from an EMBL/GenBank/DDBJ whole genome shotgun (WGS) entry which is preliminary data.</text>
</comment>
<sequence>MTDTPSSDNELTVLSEQEVRILYINYRGEKGWRHIQPLKIWFGSTDWHPGKQWLMDAIDLDKQVERSFALKDIQAWDEAEA</sequence>
<evidence type="ECO:0008006" key="3">
    <source>
        <dbReference type="Google" id="ProtNLM"/>
    </source>
</evidence>
<protein>
    <recommendedName>
        <fullName evidence="3">WYL domain-containing protein</fullName>
    </recommendedName>
</protein>
<dbReference type="OrthoDB" id="2941346at2"/>
<reference evidence="1 2" key="1">
    <citation type="submission" date="2015-10" db="EMBL/GenBank/DDBJ databases">
        <title>Draft genome sequence of Streptomyces pseudovenezuelae DSM 40212, type strain for the species Streptomyces pseudovenezuelae.</title>
        <authorList>
            <person name="Ruckert C."/>
            <person name="Winkler A."/>
            <person name="Kalinowski J."/>
            <person name="Kampfer P."/>
            <person name="Glaeser S."/>
        </authorList>
    </citation>
    <scope>NUCLEOTIDE SEQUENCE [LARGE SCALE GENOMIC DNA]</scope>
    <source>
        <strain evidence="1 2">DSM 40212</strain>
    </source>
</reference>
<dbReference type="AlphaFoldDB" id="A0A101N3W4"/>
<proteinExistence type="predicted"/>
<evidence type="ECO:0000313" key="1">
    <source>
        <dbReference type="EMBL" id="KUM86081.1"/>
    </source>
</evidence>
<dbReference type="Proteomes" id="UP000053039">
    <property type="component" value="Unassembled WGS sequence"/>
</dbReference>
<gene>
    <name evidence="1" type="ORF">AQI94_23875</name>
</gene>